<dbReference type="GO" id="GO:0006882">
    <property type="term" value="P:intracellular zinc ion homeostasis"/>
    <property type="evidence" value="ECO:0007669"/>
    <property type="project" value="TreeGrafter"/>
</dbReference>
<feature type="transmembrane region" description="Helical" evidence="7">
    <location>
        <begin position="48"/>
        <end position="69"/>
    </location>
</feature>
<proteinExistence type="inferred from homology"/>
<comment type="similarity">
    <text evidence="2">Belongs to the ADIPOR family.</text>
</comment>
<dbReference type="PANTHER" id="PTHR20855">
    <property type="entry name" value="ADIPOR/PROGESTIN RECEPTOR-RELATED"/>
    <property type="match status" value="1"/>
</dbReference>
<protein>
    <submittedName>
        <fullName evidence="8">739_t:CDS:1</fullName>
    </submittedName>
</protein>
<evidence type="ECO:0000256" key="4">
    <source>
        <dbReference type="ARBA" id="ARBA00022989"/>
    </source>
</evidence>
<dbReference type="GO" id="GO:0016020">
    <property type="term" value="C:membrane"/>
    <property type="evidence" value="ECO:0007669"/>
    <property type="project" value="UniProtKB-SubCell"/>
</dbReference>
<keyword evidence="5 7" id="KW-0472">Membrane</keyword>
<keyword evidence="4 7" id="KW-1133">Transmembrane helix</keyword>
<evidence type="ECO:0000256" key="7">
    <source>
        <dbReference type="SAM" id="Phobius"/>
    </source>
</evidence>
<keyword evidence="6" id="KW-0479">Metal-binding</keyword>
<evidence type="ECO:0000256" key="5">
    <source>
        <dbReference type="ARBA" id="ARBA00023136"/>
    </source>
</evidence>
<sequence length="202" mass="22866">MIYYGFYCAPLLQAIYLGMISLFGGATIVVAVASHFRSPEFRWFRTGLFIAMGLSAVFPIAHALIIYGWRLCFDVISLNHMLLMGGMYIAGALIYGARVPERWFPGTFDIWGSSHQIFHIFVVGAALVHYYGVTKTMAYWHAQNHSCQKEIELMATGVKYEKASVHLCMVILNVRINILISHPTNKIQYPVTSFYSSQKHDT</sequence>
<dbReference type="GO" id="GO:0046872">
    <property type="term" value="F:metal ion binding"/>
    <property type="evidence" value="ECO:0007669"/>
    <property type="project" value="UniProtKB-KW"/>
</dbReference>
<accession>A0A9N9CFZ0</accession>
<name>A0A9N9CFZ0_9GLOM</name>
<comment type="subcellular location">
    <subcellularLocation>
        <location evidence="1">Membrane</location>
        <topology evidence="1">Multi-pass membrane protein</topology>
    </subcellularLocation>
</comment>
<gene>
    <name evidence="8" type="ORF">PBRASI_LOCUS7594</name>
</gene>
<dbReference type="PANTHER" id="PTHR20855:SF52">
    <property type="entry name" value="ADIPONECTIN RECEPTOR PROTEIN"/>
    <property type="match status" value="1"/>
</dbReference>
<evidence type="ECO:0000313" key="8">
    <source>
        <dbReference type="EMBL" id="CAG8600144.1"/>
    </source>
</evidence>
<reference evidence="8" key="1">
    <citation type="submission" date="2021-06" db="EMBL/GenBank/DDBJ databases">
        <authorList>
            <person name="Kallberg Y."/>
            <person name="Tangrot J."/>
            <person name="Rosling A."/>
        </authorList>
    </citation>
    <scope>NUCLEOTIDE SEQUENCE</scope>
    <source>
        <strain evidence="8">BR232B</strain>
    </source>
</reference>
<evidence type="ECO:0000256" key="6">
    <source>
        <dbReference type="PIRSR" id="PIRSR604254-1"/>
    </source>
</evidence>
<dbReference type="GO" id="GO:0038023">
    <property type="term" value="F:signaling receptor activity"/>
    <property type="evidence" value="ECO:0007669"/>
    <property type="project" value="TreeGrafter"/>
</dbReference>
<dbReference type="AlphaFoldDB" id="A0A9N9CFZ0"/>
<evidence type="ECO:0000256" key="2">
    <source>
        <dbReference type="ARBA" id="ARBA00007018"/>
    </source>
</evidence>
<feature type="transmembrane region" description="Helical" evidence="7">
    <location>
        <begin position="81"/>
        <end position="97"/>
    </location>
</feature>
<evidence type="ECO:0000256" key="1">
    <source>
        <dbReference type="ARBA" id="ARBA00004141"/>
    </source>
</evidence>
<evidence type="ECO:0000313" key="9">
    <source>
        <dbReference type="Proteomes" id="UP000789739"/>
    </source>
</evidence>
<dbReference type="InterPro" id="IPR004254">
    <property type="entry name" value="AdipoR/HlyIII-related"/>
</dbReference>
<evidence type="ECO:0000256" key="3">
    <source>
        <dbReference type="ARBA" id="ARBA00022692"/>
    </source>
</evidence>
<dbReference type="Pfam" id="PF03006">
    <property type="entry name" value="HlyIII"/>
    <property type="match status" value="1"/>
</dbReference>
<comment type="caution">
    <text evidence="8">The sequence shown here is derived from an EMBL/GenBank/DDBJ whole genome shotgun (WGS) entry which is preliminary data.</text>
</comment>
<keyword evidence="6" id="KW-0862">Zinc</keyword>
<feature type="binding site" evidence="6">
    <location>
        <position position="119"/>
    </location>
    <ligand>
        <name>Zn(2+)</name>
        <dbReference type="ChEBI" id="CHEBI:29105"/>
    </ligand>
</feature>
<dbReference type="Proteomes" id="UP000789739">
    <property type="component" value="Unassembled WGS sequence"/>
</dbReference>
<dbReference type="OrthoDB" id="529367at2759"/>
<dbReference type="EMBL" id="CAJVPI010001199">
    <property type="protein sequence ID" value="CAG8600144.1"/>
    <property type="molecule type" value="Genomic_DNA"/>
</dbReference>
<organism evidence="8 9">
    <name type="scientific">Paraglomus brasilianum</name>
    <dbReference type="NCBI Taxonomy" id="144538"/>
    <lineage>
        <taxon>Eukaryota</taxon>
        <taxon>Fungi</taxon>
        <taxon>Fungi incertae sedis</taxon>
        <taxon>Mucoromycota</taxon>
        <taxon>Glomeromycotina</taxon>
        <taxon>Glomeromycetes</taxon>
        <taxon>Paraglomerales</taxon>
        <taxon>Paraglomeraceae</taxon>
        <taxon>Paraglomus</taxon>
    </lineage>
</organism>
<feature type="binding site" evidence="6">
    <location>
        <position position="115"/>
    </location>
    <ligand>
        <name>Zn(2+)</name>
        <dbReference type="ChEBI" id="CHEBI:29105"/>
    </ligand>
</feature>
<keyword evidence="3 7" id="KW-0812">Transmembrane</keyword>
<feature type="transmembrane region" description="Helical" evidence="7">
    <location>
        <begin position="117"/>
        <end position="133"/>
    </location>
</feature>
<feature type="transmembrane region" description="Helical" evidence="7">
    <location>
        <begin position="12"/>
        <end position="36"/>
    </location>
</feature>
<keyword evidence="9" id="KW-1185">Reference proteome</keyword>